<dbReference type="InterPro" id="IPR016024">
    <property type="entry name" value="ARM-type_fold"/>
</dbReference>
<dbReference type="Gene3D" id="1.25.40.20">
    <property type="entry name" value="Ankyrin repeat-containing domain"/>
    <property type="match status" value="1"/>
</dbReference>
<evidence type="ECO:0000256" key="1">
    <source>
        <dbReference type="SAM" id="MobiDB-lite"/>
    </source>
</evidence>
<feature type="region of interest" description="Disordered" evidence="1">
    <location>
        <begin position="42"/>
        <end position="82"/>
    </location>
</feature>
<dbReference type="InterPro" id="IPR011989">
    <property type="entry name" value="ARM-like"/>
</dbReference>
<dbReference type="AlphaFoldDB" id="A0A813GYF9"/>
<evidence type="ECO:0000313" key="2">
    <source>
        <dbReference type="EMBL" id="CAE8630334.1"/>
    </source>
</evidence>
<dbReference type="Gene3D" id="1.25.10.10">
    <property type="entry name" value="Leucine-rich Repeat Variant"/>
    <property type="match status" value="1"/>
</dbReference>
<proteinExistence type="predicted"/>
<comment type="caution">
    <text evidence="2">The sequence shown here is derived from an EMBL/GenBank/DDBJ whole genome shotgun (WGS) entry which is preliminary data.</text>
</comment>
<feature type="compositionally biased region" description="Polar residues" evidence="1">
    <location>
        <begin position="871"/>
        <end position="884"/>
    </location>
</feature>
<name>A0A813GYF9_POLGL</name>
<feature type="region of interest" description="Disordered" evidence="1">
    <location>
        <begin position="716"/>
        <end position="743"/>
    </location>
</feature>
<dbReference type="EMBL" id="CAJNNW010000703">
    <property type="protein sequence ID" value="CAE8630334.1"/>
    <property type="molecule type" value="Genomic_DNA"/>
</dbReference>
<dbReference type="Proteomes" id="UP000626109">
    <property type="component" value="Unassembled WGS sequence"/>
</dbReference>
<dbReference type="SUPFAM" id="SSF48371">
    <property type="entry name" value="ARM repeat"/>
    <property type="match status" value="1"/>
</dbReference>
<sequence>MLSSGLLPSRYRRYALCGLAVGAAVLGAVQLLVVRRRLGKSKSQQSSQKSRKASKGRNISKGSDARARSGSSELRSAEKAGDLQEEVAQLHQQLREGREAWKNQEAQLQESLTQRTEELRQLLLSSVTTAAAAACCDIFTPASGSTRSLLAVPGVQPKLDSGGMPPRVTTGEQRQFSNIRVPNFELQINFDQREAGLIETLLGQYPALAQLTTEDLLQRVAIYDVRGVLLPSRRDAKLLRAEDAYPLTARFAEPQVRVANPRLRAVRLGDLLRFFEARCGDIAYEDGELGMLPLCMPTKLARLCNRHNVRAAQLAGGKKFLELQPNMYAVESLLLRPLTEPERVSAAELWSTEGAPIEIFVSHYWGQDFGEFVQSIYRFALRHFRGLHPRAALPEIWERALSTGLYVCAFSNNQWNLSCEMGGKIEDSPFYKVLKADTTTTVVMNLDQMAASLLRAWCDFEFYFSHVLRKSLVLNSRFGPLRRLGCSSDCGKVAELWMLHVFELLQDVDINLATATREEDLELIRSEIASFVGTGVAEGLRGADALNRLLKSMIASEVLPALARIGDLSALHQALANGADVEAADHRDIRPLTYAAAIHGPESPAVQLLLERGADPTAVAHAEHILRLFHEDSAKRKAALTQITAMLTPAQRKFHKTTLSVARQQHAAHCRSVLEALAQLGEEAPPFAKNIADRLCVPDDNSNASAVLSAVPTPRGGLPVIRTPEAPQSPRESDAAIASSRLHSPRIDGDEKWSVTVQEAAAVLLHQSQPGAKPKARDNMLDPDSPISQNSTAIRGNFTPVGRLKGLSKLEARAARQKRQMRPPEIQVSSRASSAAGSQGLQSPALGSRAASKAPSPGAASSSPEKENLAFSRQTSVASASQGMQKPPVDAEELGERRASGSQGSQTPVEGLPLSRSHSRSSQGNQTPVGGFPQLFSRTSSRSSTKLLELKGTSCSSLGGRAASSTQYNMPVVMEHLESEDSGLRMAACEVLLDLGKTAAAQALPQLSELLEDRCDGVRRAALGVMAQMGCETLEAEHVEKTLVGAVVCLLACLFVCCCCGCCSCLFVCLFDCCCCCLFVCLIV</sequence>
<accession>A0A813GYF9</accession>
<protein>
    <submittedName>
        <fullName evidence="2">Uncharacterized protein</fullName>
    </submittedName>
</protein>
<dbReference type="SUPFAM" id="SSF48403">
    <property type="entry name" value="Ankyrin repeat"/>
    <property type="match status" value="1"/>
</dbReference>
<feature type="region of interest" description="Disordered" evidence="1">
    <location>
        <begin position="813"/>
        <end position="938"/>
    </location>
</feature>
<dbReference type="InterPro" id="IPR036770">
    <property type="entry name" value="Ankyrin_rpt-contain_sf"/>
</dbReference>
<gene>
    <name evidence="2" type="ORF">PGLA2088_LOCUS955</name>
</gene>
<feature type="compositionally biased region" description="Low complexity" evidence="1">
    <location>
        <begin position="829"/>
        <end position="863"/>
    </location>
</feature>
<organism evidence="2 3">
    <name type="scientific">Polarella glacialis</name>
    <name type="common">Dinoflagellate</name>
    <dbReference type="NCBI Taxonomy" id="89957"/>
    <lineage>
        <taxon>Eukaryota</taxon>
        <taxon>Sar</taxon>
        <taxon>Alveolata</taxon>
        <taxon>Dinophyceae</taxon>
        <taxon>Suessiales</taxon>
        <taxon>Suessiaceae</taxon>
        <taxon>Polarella</taxon>
    </lineage>
</organism>
<evidence type="ECO:0000313" key="3">
    <source>
        <dbReference type="Proteomes" id="UP000626109"/>
    </source>
</evidence>
<reference evidence="2" key="1">
    <citation type="submission" date="2021-02" db="EMBL/GenBank/DDBJ databases">
        <authorList>
            <person name="Dougan E. K."/>
            <person name="Rhodes N."/>
            <person name="Thang M."/>
            <person name="Chan C."/>
        </authorList>
    </citation>
    <scope>NUCLEOTIDE SEQUENCE</scope>
</reference>
<feature type="region of interest" description="Disordered" evidence="1">
    <location>
        <begin position="766"/>
        <end position="800"/>
    </location>
</feature>